<evidence type="ECO:0000256" key="3">
    <source>
        <dbReference type="ARBA" id="ARBA00023002"/>
    </source>
</evidence>
<dbReference type="InterPro" id="IPR047110">
    <property type="entry name" value="GABD/Sad-like"/>
</dbReference>
<dbReference type="Gene3D" id="3.40.309.10">
    <property type="entry name" value="Aldehyde Dehydrogenase, Chain A, domain 2"/>
    <property type="match status" value="1"/>
</dbReference>
<dbReference type="PANTHER" id="PTHR43217">
    <property type="entry name" value="SUCCINATE SEMIALDEHYDE DEHYDROGENASE [NAD(P)+] SAD"/>
    <property type="match status" value="1"/>
</dbReference>
<reference evidence="5 6" key="1">
    <citation type="journal article" date="2015" name="G3 (Bethesda)">
        <title>Insights into Ongoing Evolution of the Hexachlorocyclohexane Catabolic Pathway from Comparative Genomics of Ten Sphingomonadaceae Strains.</title>
        <authorList>
            <person name="Pearce S.L."/>
            <person name="Oakeshott J.G."/>
            <person name="Pandey G."/>
        </authorList>
    </citation>
    <scope>NUCLEOTIDE SEQUENCE [LARGE SCALE GENOMIC DNA]</scope>
    <source>
        <strain evidence="5 6">LL01</strain>
    </source>
</reference>
<dbReference type="RefSeq" id="WP_148648380.1">
    <property type="nucleotide sequence ID" value="NZ_KQ130434.1"/>
</dbReference>
<proteinExistence type="inferred from homology"/>
<dbReference type="AlphaFoldDB" id="A0A0J7Y217"/>
<dbReference type="Pfam" id="PF00171">
    <property type="entry name" value="Aldedh"/>
    <property type="match status" value="1"/>
</dbReference>
<dbReference type="CDD" id="cd07100">
    <property type="entry name" value="ALDH_SSADH1_GabD1"/>
    <property type="match status" value="1"/>
</dbReference>
<dbReference type="STRING" id="1420583.V473_06625"/>
<dbReference type="PROSITE" id="PS00070">
    <property type="entry name" value="ALDEHYDE_DEHYDR_CYS"/>
    <property type="match status" value="1"/>
</dbReference>
<dbReference type="InterPro" id="IPR016162">
    <property type="entry name" value="Ald_DH_N"/>
</dbReference>
<evidence type="ECO:0000256" key="2">
    <source>
        <dbReference type="ARBA" id="ARBA00022857"/>
    </source>
</evidence>
<dbReference type="Gene3D" id="3.40.605.10">
    <property type="entry name" value="Aldehyde Dehydrogenase, Chain A, domain 1"/>
    <property type="match status" value="1"/>
</dbReference>
<dbReference type="PATRIC" id="fig|1420583.3.peg.1333"/>
<sequence length="454" mass="47854">MMKSINPATGEEIATHEQFTQAQIDAALDQATATIATWRTTPISDRTALLTALADAYHDNRDRLARMATLEMGKTLKSALAEVDKCVAAFRHYAQAGPAMLEGGSIPLAAGGKANYVWLPIGPVLAVMPWNFPYWQVARFLAPCILAGNIGLLKHASNVQGVAALMQEMMGVAGAPDGLFQNLPIRSDAVAAIIADDRVAAVTLTGSEGAGRAVAEQAGRALKKVVLELGGADPFIVMPSADLDAAVKQAVMARVQNSGQSCICGKRMIVHTDIYDAFLDRFSAAMAAVKAGDPFDPASDMGPLSSEEQRRTVQEQVWKMKAAGATLIGGEALPGPGAYMNAGILTDVPTDPALMGEEIFGPIAMLFRAADVDDAIAIANGIPFGLGSSVWTTDAAEEARFIRDIQAGMTAVNQMLASAPEAPFGGVKRSGHGRELGPFGLHEFMNLKSVYRSE</sequence>
<dbReference type="GO" id="GO:0004030">
    <property type="term" value="F:aldehyde dehydrogenase [NAD(P)+] activity"/>
    <property type="evidence" value="ECO:0007669"/>
    <property type="project" value="InterPro"/>
</dbReference>
<dbReference type="InterPro" id="IPR044148">
    <property type="entry name" value="ALDH_GabD1-like"/>
</dbReference>
<dbReference type="InterPro" id="IPR016160">
    <property type="entry name" value="Ald_DH_CS_CYS"/>
</dbReference>
<gene>
    <name evidence="5" type="ORF">V473_06625</name>
</gene>
<accession>A0A0J7Y217</accession>
<keyword evidence="2" id="KW-0521">NADP</keyword>
<dbReference type="SUPFAM" id="SSF53720">
    <property type="entry name" value="ALDH-like"/>
    <property type="match status" value="1"/>
</dbReference>
<dbReference type="InterPro" id="IPR016161">
    <property type="entry name" value="Ald_DH/histidinol_DH"/>
</dbReference>
<evidence type="ECO:0000313" key="5">
    <source>
        <dbReference type="EMBL" id="KMS57864.1"/>
    </source>
</evidence>
<protein>
    <submittedName>
        <fullName evidence="5">Succinate-semialdehyde dehdyrogenase</fullName>
    </submittedName>
</protein>
<comment type="caution">
    <text evidence="5">The sequence shown here is derived from an EMBL/GenBank/DDBJ whole genome shotgun (WGS) entry which is preliminary data.</text>
</comment>
<dbReference type="FunFam" id="3.40.605.10:FF:000012">
    <property type="entry name" value="NAD-dependent succinate-semialdehyde dehydrogenase"/>
    <property type="match status" value="1"/>
</dbReference>
<dbReference type="GO" id="GO:0004777">
    <property type="term" value="F:succinate-semialdehyde dehydrogenase (NAD+) activity"/>
    <property type="evidence" value="ECO:0007669"/>
    <property type="project" value="TreeGrafter"/>
</dbReference>
<dbReference type="FunFam" id="3.40.309.10:FF:000009">
    <property type="entry name" value="Aldehyde dehydrogenase A"/>
    <property type="match status" value="1"/>
</dbReference>
<dbReference type="EMBL" id="JACT01000001">
    <property type="protein sequence ID" value="KMS57864.1"/>
    <property type="molecule type" value="Genomic_DNA"/>
</dbReference>
<dbReference type="InterPro" id="IPR015590">
    <property type="entry name" value="Aldehyde_DH_dom"/>
</dbReference>
<evidence type="ECO:0000313" key="6">
    <source>
        <dbReference type="Proteomes" id="UP000052232"/>
    </source>
</evidence>
<keyword evidence="3" id="KW-0560">Oxidoreductase</keyword>
<feature type="domain" description="Aldehyde dehydrogenase" evidence="4">
    <location>
        <begin position="2"/>
        <end position="450"/>
    </location>
</feature>
<dbReference type="Proteomes" id="UP000052232">
    <property type="component" value="Unassembled WGS sequence"/>
</dbReference>
<evidence type="ECO:0000259" key="4">
    <source>
        <dbReference type="Pfam" id="PF00171"/>
    </source>
</evidence>
<comment type="similarity">
    <text evidence="1">Belongs to the aldehyde dehydrogenase family.</text>
</comment>
<name>A0A0J7Y217_9SPHN</name>
<evidence type="ECO:0000256" key="1">
    <source>
        <dbReference type="ARBA" id="ARBA00009986"/>
    </source>
</evidence>
<dbReference type="InterPro" id="IPR016163">
    <property type="entry name" value="Ald_DH_C"/>
</dbReference>
<dbReference type="PANTHER" id="PTHR43217:SF1">
    <property type="entry name" value="SUCCINATE SEMIALDEHYDE DEHYDROGENASE [NAD(P)+] SAD"/>
    <property type="match status" value="1"/>
</dbReference>
<keyword evidence="6" id="KW-1185">Reference proteome</keyword>
<organism evidence="5 6">
    <name type="scientific">Sphingobium cupriresistens LL01</name>
    <dbReference type="NCBI Taxonomy" id="1420583"/>
    <lineage>
        <taxon>Bacteria</taxon>
        <taxon>Pseudomonadati</taxon>
        <taxon>Pseudomonadota</taxon>
        <taxon>Alphaproteobacteria</taxon>
        <taxon>Sphingomonadales</taxon>
        <taxon>Sphingomonadaceae</taxon>
        <taxon>Sphingobium</taxon>
    </lineage>
</organism>